<evidence type="ECO:0000256" key="9">
    <source>
        <dbReference type="ARBA" id="ARBA00022960"/>
    </source>
</evidence>
<evidence type="ECO:0000313" key="18">
    <source>
        <dbReference type="EMBL" id="HIX51058.1"/>
    </source>
</evidence>
<dbReference type="PANTHER" id="PTHR21581:SF11">
    <property type="entry name" value="D-ALANYL-D-ALANINE CARBOXYPEPTIDASE DACA"/>
    <property type="match status" value="1"/>
</dbReference>
<evidence type="ECO:0000256" key="8">
    <source>
        <dbReference type="ARBA" id="ARBA00022801"/>
    </source>
</evidence>
<evidence type="ECO:0000256" key="2">
    <source>
        <dbReference type="ARBA" id="ARBA00004752"/>
    </source>
</evidence>
<evidence type="ECO:0000256" key="6">
    <source>
        <dbReference type="ARBA" id="ARBA00022670"/>
    </source>
</evidence>
<dbReference type="GO" id="GO:0009252">
    <property type="term" value="P:peptidoglycan biosynthetic process"/>
    <property type="evidence" value="ECO:0007669"/>
    <property type="project" value="UniProtKB-KW"/>
</dbReference>
<evidence type="ECO:0000313" key="19">
    <source>
        <dbReference type="Proteomes" id="UP000886847"/>
    </source>
</evidence>
<comment type="function">
    <text evidence="1">Removes C-terminal D-alanyl residues from sugar-peptide cell wall precursors.</text>
</comment>
<keyword evidence="10" id="KW-0573">Peptidoglycan synthesis</keyword>
<dbReference type="GO" id="GO:0006508">
    <property type="term" value="P:proteolysis"/>
    <property type="evidence" value="ECO:0007669"/>
    <property type="project" value="UniProtKB-KW"/>
</dbReference>
<evidence type="ECO:0000256" key="1">
    <source>
        <dbReference type="ARBA" id="ARBA00003217"/>
    </source>
</evidence>
<comment type="pathway">
    <text evidence="2">Cell wall biogenesis; peptidoglycan biosynthesis.</text>
</comment>
<dbReference type="Pfam" id="PF00768">
    <property type="entry name" value="Peptidase_S11"/>
    <property type="match status" value="1"/>
</dbReference>
<keyword evidence="5 18" id="KW-0121">Carboxypeptidase</keyword>
<dbReference type="Proteomes" id="UP000886847">
    <property type="component" value="Unassembled WGS sequence"/>
</dbReference>
<keyword evidence="6" id="KW-0645">Protease</keyword>
<dbReference type="InterPro" id="IPR037167">
    <property type="entry name" value="Peptidase_S11_C_sf"/>
</dbReference>
<keyword evidence="7 16" id="KW-0732">Signal</keyword>
<dbReference type="EMBL" id="DXEW01000035">
    <property type="protein sequence ID" value="HIX51058.1"/>
    <property type="molecule type" value="Genomic_DNA"/>
</dbReference>
<evidence type="ECO:0000256" key="4">
    <source>
        <dbReference type="ARBA" id="ARBA00012448"/>
    </source>
</evidence>
<dbReference type="EC" id="3.4.16.4" evidence="4"/>
<dbReference type="GO" id="GO:0008360">
    <property type="term" value="P:regulation of cell shape"/>
    <property type="evidence" value="ECO:0007669"/>
    <property type="project" value="UniProtKB-KW"/>
</dbReference>
<accession>A0A9D1W2N9</accession>
<dbReference type="PANTHER" id="PTHR21581">
    <property type="entry name" value="D-ALANYL-D-ALANINE CARBOXYPEPTIDASE"/>
    <property type="match status" value="1"/>
</dbReference>
<dbReference type="Pfam" id="PF07943">
    <property type="entry name" value="PBP5_C"/>
    <property type="match status" value="1"/>
</dbReference>
<feature type="domain" description="Peptidase S11 D-Ala-D-Ala carboxypeptidase A C-terminal" evidence="17">
    <location>
        <begin position="277"/>
        <end position="367"/>
    </location>
</feature>
<dbReference type="InterPro" id="IPR015956">
    <property type="entry name" value="Peniciliin-bd_prot_C_sf"/>
</dbReference>
<dbReference type="Gene3D" id="3.40.710.10">
    <property type="entry name" value="DD-peptidase/beta-lactamase superfamily"/>
    <property type="match status" value="1"/>
</dbReference>
<evidence type="ECO:0000256" key="5">
    <source>
        <dbReference type="ARBA" id="ARBA00022645"/>
    </source>
</evidence>
<feature type="active site" evidence="13">
    <location>
        <position position="121"/>
    </location>
</feature>
<protein>
    <recommendedName>
        <fullName evidence="4">serine-type D-Ala-D-Ala carboxypeptidase</fullName>
        <ecNumber evidence="4">3.4.16.4</ecNumber>
    </recommendedName>
</protein>
<feature type="signal peptide" evidence="16">
    <location>
        <begin position="1"/>
        <end position="24"/>
    </location>
</feature>
<dbReference type="InterPro" id="IPR012338">
    <property type="entry name" value="Beta-lactam/transpept-like"/>
</dbReference>
<dbReference type="InterPro" id="IPR001967">
    <property type="entry name" value="Peptidase_S11_N"/>
</dbReference>
<dbReference type="InterPro" id="IPR012907">
    <property type="entry name" value="Peptidase_S11_C"/>
</dbReference>
<dbReference type="InterPro" id="IPR018044">
    <property type="entry name" value="Peptidase_S11"/>
</dbReference>
<dbReference type="SUPFAM" id="SSF69189">
    <property type="entry name" value="Penicillin-binding protein associated domain"/>
    <property type="match status" value="1"/>
</dbReference>
<dbReference type="PROSITE" id="PS51257">
    <property type="entry name" value="PROKAR_LIPOPROTEIN"/>
    <property type="match status" value="1"/>
</dbReference>
<comment type="caution">
    <text evidence="18">The sequence shown here is derived from an EMBL/GenBank/DDBJ whole genome shotgun (WGS) entry which is preliminary data.</text>
</comment>
<evidence type="ECO:0000256" key="7">
    <source>
        <dbReference type="ARBA" id="ARBA00022729"/>
    </source>
</evidence>
<dbReference type="PRINTS" id="PR00725">
    <property type="entry name" value="DADACBPTASE1"/>
</dbReference>
<name>A0A9D1W2N9_9FIRM</name>
<sequence length="383" mass="41552">MKKVMLLFFSAVFCFVFACGAVGAAAEEALSPACKAAYLCDWRSGTAVYEKEADRHLPIASMCKIMTLLLCFEEADAGRLAWDERIPVSPEASGMGGSQVFLEAGGEYPAEALIESICIASANDSCVAMAERISGSEALFVNKMNERAKQLGMENTVFVNCTGLPAPGQYSCARDVAAMLSSLLCHAKYYEFSKIRLDTIEHRGGRETQMTNTNKLVRGYVGCDGGKTGYTSEAGHCLAATAQRGHMRVVAVVIGAPDSDSRFQGVRNLFDYAFANYTSRPVFEEGVLPDEFCPVTGGKKAEAAVRPAQAGYVFCARGDSDEIFFEAEYKKLRAPVRAGEAVGEAVIYKNNVEIDRIPLLSNEDIAKRGYLDALQEIAGSWNW</sequence>
<evidence type="ECO:0000256" key="11">
    <source>
        <dbReference type="ARBA" id="ARBA00023316"/>
    </source>
</evidence>
<keyword evidence="11" id="KW-0961">Cell wall biogenesis/degradation</keyword>
<proteinExistence type="inferred from homology"/>
<evidence type="ECO:0000256" key="16">
    <source>
        <dbReference type="SAM" id="SignalP"/>
    </source>
</evidence>
<dbReference type="GO" id="GO:0071555">
    <property type="term" value="P:cell wall organization"/>
    <property type="evidence" value="ECO:0007669"/>
    <property type="project" value="UniProtKB-KW"/>
</dbReference>
<dbReference type="SUPFAM" id="SSF56601">
    <property type="entry name" value="beta-lactamase/transpeptidase-like"/>
    <property type="match status" value="1"/>
</dbReference>
<reference evidence="18" key="2">
    <citation type="submission" date="2021-04" db="EMBL/GenBank/DDBJ databases">
        <authorList>
            <person name="Gilroy R."/>
        </authorList>
    </citation>
    <scope>NUCLEOTIDE SEQUENCE</scope>
    <source>
        <strain evidence="18">2189</strain>
    </source>
</reference>
<evidence type="ECO:0000256" key="3">
    <source>
        <dbReference type="ARBA" id="ARBA00007164"/>
    </source>
</evidence>
<reference evidence="18" key="1">
    <citation type="journal article" date="2021" name="PeerJ">
        <title>Extensive microbial diversity within the chicken gut microbiome revealed by metagenomics and culture.</title>
        <authorList>
            <person name="Gilroy R."/>
            <person name="Ravi A."/>
            <person name="Getino M."/>
            <person name="Pursley I."/>
            <person name="Horton D.L."/>
            <person name="Alikhan N.F."/>
            <person name="Baker D."/>
            <person name="Gharbi K."/>
            <person name="Hall N."/>
            <person name="Watson M."/>
            <person name="Adriaenssens E.M."/>
            <person name="Foster-Nyarko E."/>
            <person name="Jarju S."/>
            <person name="Secka A."/>
            <person name="Antonio M."/>
            <person name="Oren A."/>
            <person name="Chaudhuri R.R."/>
            <person name="La Ragione R."/>
            <person name="Hildebrand F."/>
            <person name="Pallen M.J."/>
        </authorList>
    </citation>
    <scope>NUCLEOTIDE SEQUENCE</scope>
    <source>
        <strain evidence="18">2189</strain>
    </source>
</reference>
<organism evidence="18 19">
    <name type="scientific">Candidatus Borkfalkia faecavium</name>
    <dbReference type="NCBI Taxonomy" id="2838508"/>
    <lineage>
        <taxon>Bacteria</taxon>
        <taxon>Bacillati</taxon>
        <taxon>Bacillota</taxon>
        <taxon>Clostridia</taxon>
        <taxon>Christensenellales</taxon>
        <taxon>Christensenellaceae</taxon>
        <taxon>Candidatus Borkfalkia</taxon>
    </lineage>
</organism>
<evidence type="ECO:0000259" key="17">
    <source>
        <dbReference type="SMART" id="SM00936"/>
    </source>
</evidence>
<evidence type="ECO:0000256" key="13">
    <source>
        <dbReference type="PIRSR" id="PIRSR618044-1"/>
    </source>
</evidence>
<comment type="similarity">
    <text evidence="3 15">Belongs to the peptidase S11 family.</text>
</comment>
<feature type="active site" description="Acyl-ester intermediate" evidence="13">
    <location>
        <position position="61"/>
    </location>
</feature>
<dbReference type="SMART" id="SM00936">
    <property type="entry name" value="PBP5_C"/>
    <property type="match status" value="1"/>
</dbReference>
<dbReference type="AlphaFoldDB" id="A0A9D1W2N9"/>
<keyword evidence="8" id="KW-0378">Hydrolase</keyword>
<comment type="catalytic activity">
    <reaction evidence="12">
        <text>Preferential cleavage: (Ac)2-L-Lys-D-Ala-|-D-Ala. Also transpeptidation of peptidyl-alanyl moieties that are N-acyl substituents of D-alanine.</text>
        <dbReference type="EC" id="3.4.16.4"/>
    </reaction>
</comment>
<feature type="chain" id="PRO_5039505716" description="serine-type D-Ala-D-Ala carboxypeptidase" evidence="16">
    <location>
        <begin position="25"/>
        <end position="383"/>
    </location>
</feature>
<dbReference type="GO" id="GO:0009002">
    <property type="term" value="F:serine-type D-Ala-D-Ala carboxypeptidase activity"/>
    <property type="evidence" value="ECO:0007669"/>
    <property type="project" value="UniProtKB-EC"/>
</dbReference>
<gene>
    <name evidence="18" type="ORF">H9851_07260</name>
</gene>
<evidence type="ECO:0000256" key="12">
    <source>
        <dbReference type="ARBA" id="ARBA00034000"/>
    </source>
</evidence>
<dbReference type="Gene3D" id="2.60.410.10">
    <property type="entry name" value="D-Ala-D-Ala carboxypeptidase, C-terminal domain"/>
    <property type="match status" value="1"/>
</dbReference>
<evidence type="ECO:0000256" key="10">
    <source>
        <dbReference type="ARBA" id="ARBA00022984"/>
    </source>
</evidence>
<feature type="active site" description="Acyl-ester intermediate" evidence="13">
    <location>
        <position position="64"/>
    </location>
</feature>
<evidence type="ECO:0000256" key="14">
    <source>
        <dbReference type="PIRSR" id="PIRSR618044-2"/>
    </source>
</evidence>
<keyword evidence="9" id="KW-0133">Cell shape</keyword>
<evidence type="ECO:0000256" key="15">
    <source>
        <dbReference type="RuleBase" id="RU004016"/>
    </source>
</evidence>
<feature type="binding site" evidence="14">
    <location>
        <position position="227"/>
    </location>
    <ligand>
        <name>substrate</name>
    </ligand>
</feature>